<feature type="domain" description="Peptidase M50" evidence="13">
    <location>
        <begin position="61"/>
        <end position="129"/>
    </location>
</feature>
<comment type="subcellular location">
    <subcellularLocation>
        <location evidence="2">Membrane</location>
        <topology evidence="2">Multi-pass membrane protein</topology>
    </subcellularLocation>
</comment>
<evidence type="ECO:0000256" key="7">
    <source>
        <dbReference type="ARBA" id="ARBA00022801"/>
    </source>
</evidence>
<dbReference type="Proteomes" id="UP000269289">
    <property type="component" value="Unassembled WGS sequence"/>
</dbReference>
<dbReference type="EMBL" id="RFFI01000081">
    <property type="protein sequence ID" value="RMI07047.1"/>
    <property type="molecule type" value="Genomic_DNA"/>
</dbReference>
<comment type="similarity">
    <text evidence="3">Belongs to the peptidase M50B family.</text>
</comment>
<keyword evidence="8" id="KW-0862">Zinc</keyword>
<feature type="transmembrane region" description="Helical" evidence="12">
    <location>
        <begin position="189"/>
        <end position="208"/>
    </location>
</feature>
<dbReference type="PANTHER" id="PTHR39188:SF3">
    <property type="entry name" value="STAGE IV SPORULATION PROTEIN FB"/>
    <property type="match status" value="1"/>
</dbReference>
<dbReference type="PANTHER" id="PTHR39188">
    <property type="entry name" value="MEMBRANE-ASSOCIATED ZINC METALLOPROTEASE M50B"/>
    <property type="match status" value="1"/>
</dbReference>
<evidence type="ECO:0000256" key="6">
    <source>
        <dbReference type="ARBA" id="ARBA00022723"/>
    </source>
</evidence>
<keyword evidence="9 12" id="KW-1133">Transmembrane helix</keyword>
<evidence type="ECO:0000256" key="9">
    <source>
        <dbReference type="ARBA" id="ARBA00022989"/>
    </source>
</evidence>
<evidence type="ECO:0000259" key="13">
    <source>
        <dbReference type="Pfam" id="PF02163"/>
    </source>
</evidence>
<organism evidence="14 15">
    <name type="scientific">Cellulomonas triticagri</name>
    <dbReference type="NCBI Taxonomy" id="2483352"/>
    <lineage>
        <taxon>Bacteria</taxon>
        <taxon>Bacillati</taxon>
        <taxon>Actinomycetota</taxon>
        <taxon>Actinomycetes</taxon>
        <taxon>Micrococcales</taxon>
        <taxon>Cellulomonadaceae</taxon>
        <taxon>Cellulomonas</taxon>
    </lineage>
</organism>
<dbReference type="InterPro" id="IPR008915">
    <property type="entry name" value="Peptidase_M50"/>
</dbReference>
<evidence type="ECO:0000256" key="1">
    <source>
        <dbReference type="ARBA" id="ARBA00001947"/>
    </source>
</evidence>
<evidence type="ECO:0000256" key="11">
    <source>
        <dbReference type="ARBA" id="ARBA00023136"/>
    </source>
</evidence>
<keyword evidence="6" id="KW-0479">Metal-binding</keyword>
<dbReference type="GO" id="GO:0016020">
    <property type="term" value="C:membrane"/>
    <property type="evidence" value="ECO:0007669"/>
    <property type="project" value="UniProtKB-SubCell"/>
</dbReference>
<dbReference type="AlphaFoldDB" id="A0A3M2IYQ4"/>
<evidence type="ECO:0000256" key="10">
    <source>
        <dbReference type="ARBA" id="ARBA00023049"/>
    </source>
</evidence>
<evidence type="ECO:0000256" key="12">
    <source>
        <dbReference type="SAM" id="Phobius"/>
    </source>
</evidence>
<gene>
    <name evidence="14" type="ORF">EBM89_14010</name>
</gene>
<keyword evidence="15" id="KW-1185">Reference proteome</keyword>
<dbReference type="GO" id="GO:0008237">
    <property type="term" value="F:metallopeptidase activity"/>
    <property type="evidence" value="ECO:0007669"/>
    <property type="project" value="UniProtKB-KW"/>
</dbReference>
<evidence type="ECO:0000256" key="2">
    <source>
        <dbReference type="ARBA" id="ARBA00004141"/>
    </source>
</evidence>
<protein>
    <submittedName>
        <fullName evidence="14">Peptidase M50</fullName>
    </submittedName>
</protein>
<evidence type="ECO:0000313" key="14">
    <source>
        <dbReference type="EMBL" id="RMI07047.1"/>
    </source>
</evidence>
<evidence type="ECO:0000256" key="4">
    <source>
        <dbReference type="ARBA" id="ARBA00022670"/>
    </source>
</evidence>
<feature type="domain" description="Peptidase M50" evidence="13">
    <location>
        <begin position="136"/>
        <end position="182"/>
    </location>
</feature>
<comment type="cofactor">
    <cofactor evidence="1">
        <name>Zn(2+)</name>
        <dbReference type="ChEBI" id="CHEBI:29105"/>
    </cofactor>
</comment>
<evidence type="ECO:0000256" key="3">
    <source>
        <dbReference type="ARBA" id="ARBA00007931"/>
    </source>
</evidence>
<accession>A0A3M2IYQ4</accession>
<comment type="caution">
    <text evidence="14">The sequence shown here is derived from an EMBL/GenBank/DDBJ whole genome shotgun (WGS) entry which is preliminary data.</text>
</comment>
<feature type="transmembrane region" description="Helical" evidence="12">
    <location>
        <begin position="109"/>
        <end position="129"/>
    </location>
</feature>
<dbReference type="RefSeq" id="WP_122150036.1">
    <property type="nucleotide sequence ID" value="NZ_RFFI01000081.1"/>
</dbReference>
<name>A0A3M2IYQ4_9CELL</name>
<keyword evidence="11 12" id="KW-0472">Membrane</keyword>
<feature type="transmembrane region" description="Helical" evidence="12">
    <location>
        <begin position="214"/>
        <end position="233"/>
    </location>
</feature>
<dbReference type="OrthoDB" id="9781963at2"/>
<sequence length="371" mass="37336">MTDRTRGWVVGRVAGAPVVLTPSSLLTVGLIAVVFAPTVGLRAPWLGTGSTIAVALVLGALLMLSVLVHEIAHGLTARARGLQVREYALTLIGGHTAFGGRITPLTQGLVAVVGPIANLLLAAVLWAVAQLVDPAGIAALVLFAGAYSNGFVGLFNLVPGLPLDGGQVLESIIWGATGDRRRGTLVAGWAGRVVAVAFVVWVLLLPLARGGTPSLFSAVWAAVVGAFLWSGAGQALRAARVARSVDALRVEGIGTRAVGVPATAVLAEADAVRGRSGADAVVLMAPDGRPAAYVDPQAANAVPVADRARVPLTAVAVALPAGAEVDASLHGPALVQAVAAKAPFAPVLVAVRDGQVVALLRSADVAAALRG</sequence>
<feature type="transmembrane region" description="Helical" evidence="12">
    <location>
        <begin position="45"/>
        <end position="68"/>
    </location>
</feature>
<keyword evidence="7" id="KW-0378">Hydrolase</keyword>
<dbReference type="GO" id="GO:0006508">
    <property type="term" value="P:proteolysis"/>
    <property type="evidence" value="ECO:0007669"/>
    <property type="project" value="UniProtKB-KW"/>
</dbReference>
<keyword evidence="10" id="KW-0482">Metalloprotease</keyword>
<dbReference type="Pfam" id="PF02163">
    <property type="entry name" value="Peptidase_M50"/>
    <property type="match status" value="2"/>
</dbReference>
<reference evidence="14 15" key="1">
    <citation type="submission" date="2018-10" db="EMBL/GenBank/DDBJ databases">
        <title>Isolation, diversity and antifungal activity of actinobacteria from wheat.</title>
        <authorList>
            <person name="Han C."/>
        </authorList>
    </citation>
    <scope>NUCLEOTIDE SEQUENCE [LARGE SCALE GENOMIC DNA]</scope>
    <source>
        <strain evidence="14 15">NEAU-YY56</strain>
    </source>
</reference>
<feature type="transmembrane region" description="Helical" evidence="12">
    <location>
        <begin position="12"/>
        <end position="39"/>
    </location>
</feature>
<evidence type="ECO:0000313" key="15">
    <source>
        <dbReference type="Proteomes" id="UP000269289"/>
    </source>
</evidence>
<evidence type="ECO:0000256" key="8">
    <source>
        <dbReference type="ARBA" id="ARBA00022833"/>
    </source>
</evidence>
<proteinExistence type="inferred from homology"/>
<keyword evidence="5 12" id="KW-0812">Transmembrane</keyword>
<dbReference type="GO" id="GO:0046872">
    <property type="term" value="F:metal ion binding"/>
    <property type="evidence" value="ECO:0007669"/>
    <property type="project" value="UniProtKB-KW"/>
</dbReference>
<feature type="transmembrane region" description="Helical" evidence="12">
    <location>
        <begin position="135"/>
        <end position="158"/>
    </location>
</feature>
<keyword evidence="4" id="KW-0645">Protease</keyword>
<evidence type="ECO:0000256" key="5">
    <source>
        <dbReference type="ARBA" id="ARBA00022692"/>
    </source>
</evidence>